<dbReference type="AlphaFoldDB" id="A0A139IAQ9"/>
<protein>
    <submittedName>
        <fullName evidence="2">Uncharacterized protein</fullName>
    </submittedName>
</protein>
<reference evidence="2 3" key="1">
    <citation type="submission" date="2015-07" db="EMBL/GenBank/DDBJ databases">
        <title>Comparative genomics of the Sigatoka disease complex on banana suggests a link between parallel evolutionary changes in Pseudocercospora fijiensis and Pseudocercospora eumusae and increased virulence on the banana host.</title>
        <authorList>
            <person name="Chang T.-C."/>
            <person name="Salvucci A."/>
            <person name="Crous P.W."/>
            <person name="Stergiopoulos I."/>
        </authorList>
    </citation>
    <scope>NUCLEOTIDE SEQUENCE [LARGE SCALE GENOMIC DNA]</scope>
    <source>
        <strain evidence="2 3">CBS 116634</strain>
    </source>
</reference>
<proteinExistence type="predicted"/>
<accession>A0A139IAQ9</accession>
<feature type="region of interest" description="Disordered" evidence="1">
    <location>
        <begin position="128"/>
        <end position="150"/>
    </location>
</feature>
<evidence type="ECO:0000256" key="1">
    <source>
        <dbReference type="SAM" id="MobiDB-lite"/>
    </source>
</evidence>
<evidence type="ECO:0000313" key="3">
    <source>
        <dbReference type="Proteomes" id="UP000073492"/>
    </source>
</evidence>
<evidence type="ECO:0000313" key="2">
    <source>
        <dbReference type="EMBL" id="KXT11813.1"/>
    </source>
</evidence>
<dbReference type="Proteomes" id="UP000073492">
    <property type="component" value="Unassembled WGS sequence"/>
</dbReference>
<sequence length="162" mass="17399">MPAASSLAANGTVDNVMAASSQARRASCPGSKSVRPYKVPYNQSEVTQRSFQEGLRSCQRHAPRTICESASRLVVWATLYLTDARSTHSLLQERAGQGSMDLPSTLKLDSKGRTCRKPITDANRALAESAPASGQPLAYTSTIDASPPDQPSFCPDHNAMLF</sequence>
<gene>
    <name evidence="2" type="ORF">AC579_6092</name>
</gene>
<comment type="caution">
    <text evidence="2">The sequence shown here is derived from an EMBL/GenBank/DDBJ whole genome shotgun (WGS) entry which is preliminary data.</text>
</comment>
<organism evidence="2 3">
    <name type="scientific">Pseudocercospora musae</name>
    <dbReference type="NCBI Taxonomy" id="113226"/>
    <lineage>
        <taxon>Eukaryota</taxon>
        <taxon>Fungi</taxon>
        <taxon>Dikarya</taxon>
        <taxon>Ascomycota</taxon>
        <taxon>Pezizomycotina</taxon>
        <taxon>Dothideomycetes</taxon>
        <taxon>Dothideomycetidae</taxon>
        <taxon>Mycosphaerellales</taxon>
        <taxon>Mycosphaerellaceae</taxon>
        <taxon>Pseudocercospora</taxon>
    </lineage>
</organism>
<name>A0A139IAQ9_9PEZI</name>
<keyword evidence="3" id="KW-1185">Reference proteome</keyword>
<dbReference type="EMBL" id="LFZO01000179">
    <property type="protein sequence ID" value="KXT11813.1"/>
    <property type="molecule type" value="Genomic_DNA"/>
</dbReference>